<dbReference type="PROSITE" id="PS50305">
    <property type="entry name" value="SIRTUIN"/>
    <property type="match status" value="1"/>
</dbReference>
<sequence length="802" mass="90306">MSRRTRTVRNMKEDDGDEEITSGDEAEREYERHADEPIDSDEVITEKVETLVELMKTCNTKMIYTGAGISTAANIPDYRGPGGVYTLAKKGIAVTCHNIVSQSPTTSHLVIKELYRHRYISHIVSQNCDGMHLRSGIPQCALSEIHGNMHIEVCSACPDRQFIRKFDVTEDSGYRAHTTRRVCPCSASLLDTIVHYGERGKARFPLNWEAAQELVPHADLIICIGSSLQVLKDYKFLWPAPGSNAKIVIINLQWTPKDADASLVIRGDCEKILTKLAEGLEIDIKHYCRECDPILTSRRNTRNGELLMKISDCMCHIRPPRCSSSVQNEDEEQYCPGWWREGMRAIYIDADRARRSNTKEDSGYEEQNRDLSSNTPSPPEQAAPKRGRPRKRKSSSDEDATQNGKKKTSGSDDEYEPERHHQQRAPVVSSLRSTRSSGIIVDDHPLVGEFRKKRQDAGRRRGGMDQPVAESLDPVPAYQDDVEGEILEEEVLVEEEDIDVEKLEEEFVEEVEEEDTDEEIENLHEPDLDDVANSSLSETVVHRPRRQHQSEDDEDVYVDVVGDFEDEEDIEYEEVASLMPNESNSPLFNEENYTYRGMGSSSLSLSLSQLNSIPNEPTDVGEQIGERSSFALDDFDYNEELPQDDMLGSQINRYANDGTGPSTSNYFDDNIISHNDGMSYDPSSSALINPDNSTLKLNFAKKNQTALTSATLPIRYQRGPRRKKAPDQTTSIGAIYEQAKQIVNPEENEQQFQTTLISAVRDRLGVQPRYDPPEIKTPKKASYKSRKGVSAALVDEAVTDAV</sequence>
<dbReference type="AlphaFoldDB" id="A0A2A6D1A1"/>
<accession>A0A2A6D1A1</accession>
<keyword evidence="4" id="KW-0479">Metal-binding</keyword>
<evidence type="ECO:0000256" key="2">
    <source>
        <dbReference type="ARBA" id="ARBA00022553"/>
    </source>
</evidence>
<dbReference type="EnsemblMetazoa" id="PPA34358.1">
    <property type="protein sequence ID" value="PPA34358.1"/>
    <property type="gene ID" value="WBGene00272727"/>
</dbReference>
<dbReference type="Pfam" id="PF02146">
    <property type="entry name" value="SIR2"/>
    <property type="match status" value="1"/>
</dbReference>
<evidence type="ECO:0000256" key="11">
    <source>
        <dbReference type="SAM" id="MobiDB-lite"/>
    </source>
</evidence>
<dbReference type="GO" id="GO:0070403">
    <property type="term" value="F:NAD+ binding"/>
    <property type="evidence" value="ECO:0007669"/>
    <property type="project" value="InterPro"/>
</dbReference>
<dbReference type="GO" id="GO:0000785">
    <property type="term" value="C:chromatin"/>
    <property type="evidence" value="ECO:0000318"/>
    <property type="project" value="GO_Central"/>
</dbReference>
<keyword evidence="2" id="KW-0597">Phosphoprotein</keyword>
<evidence type="ECO:0000256" key="1">
    <source>
        <dbReference type="ARBA" id="ARBA00001947"/>
    </source>
</evidence>
<proteinExistence type="inferred from homology"/>
<keyword evidence="13" id="KW-1185">Reference proteome</keyword>
<organism evidence="12 13">
    <name type="scientific">Pristionchus pacificus</name>
    <name type="common">Parasitic nematode worm</name>
    <dbReference type="NCBI Taxonomy" id="54126"/>
    <lineage>
        <taxon>Eukaryota</taxon>
        <taxon>Metazoa</taxon>
        <taxon>Ecdysozoa</taxon>
        <taxon>Nematoda</taxon>
        <taxon>Chromadorea</taxon>
        <taxon>Rhabditida</taxon>
        <taxon>Rhabditina</taxon>
        <taxon>Diplogasteromorpha</taxon>
        <taxon>Diplogasteroidea</taxon>
        <taxon>Neodiplogasteridae</taxon>
        <taxon>Pristionchus</taxon>
    </lineage>
</organism>
<gene>
    <name evidence="12" type="primary">WBGene00272727</name>
</gene>
<feature type="region of interest" description="Disordered" evidence="11">
    <location>
        <begin position="1"/>
        <end position="37"/>
    </location>
</feature>
<feature type="compositionally biased region" description="Basic and acidic residues" evidence="11">
    <location>
        <begin position="441"/>
        <end position="463"/>
    </location>
</feature>
<feature type="compositionally biased region" description="Acidic residues" evidence="11">
    <location>
        <begin position="14"/>
        <end position="28"/>
    </location>
</feature>
<evidence type="ECO:0000256" key="3">
    <source>
        <dbReference type="ARBA" id="ARBA00022679"/>
    </source>
</evidence>
<evidence type="ECO:0000256" key="6">
    <source>
        <dbReference type="ARBA" id="ARBA00023027"/>
    </source>
</evidence>
<dbReference type="SUPFAM" id="SSF52467">
    <property type="entry name" value="DHS-like NAD/FAD-binding domain"/>
    <property type="match status" value="1"/>
</dbReference>
<keyword evidence="3" id="KW-0808">Transferase</keyword>
<reference evidence="12" key="2">
    <citation type="submission" date="2022-06" db="UniProtKB">
        <authorList>
            <consortium name="EnsemblMetazoa"/>
        </authorList>
    </citation>
    <scope>IDENTIFICATION</scope>
    <source>
        <strain evidence="12">PS312</strain>
    </source>
</reference>
<feature type="region of interest" description="Disordered" evidence="11">
    <location>
        <begin position="354"/>
        <end position="475"/>
    </location>
</feature>
<dbReference type="InterPro" id="IPR029035">
    <property type="entry name" value="DHS-like_NAD/FAD-binding_dom"/>
</dbReference>
<comment type="similarity">
    <text evidence="7">Belongs to the sirtuin family. Class IV subfamily.</text>
</comment>
<dbReference type="InterPro" id="IPR026590">
    <property type="entry name" value="Ssirtuin_cat_dom"/>
</dbReference>
<evidence type="ECO:0000256" key="5">
    <source>
        <dbReference type="ARBA" id="ARBA00022833"/>
    </source>
</evidence>
<dbReference type="GO" id="GO:0005634">
    <property type="term" value="C:nucleus"/>
    <property type="evidence" value="ECO:0000318"/>
    <property type="project" value="GO_Central"/>
</dbReference>
<dbReference type="Gene3D" id="2.20.28.200">
    <property type="match status" value="1"/>
</dbReference>
<name>A0A2A6D1A1_PRIPA</name>
<accession>A0A8R1YNR0</accession>
<feature type="compositionally biased region" description="Basic and acidic residues" evidence="11">
    <location>
        <begin position="354"/>
        <end position="369"/>
    </location>
</feature>
<feature type="region of interest" description="Disordered" evidence="11">
    <location>
        <begin position="510"/>
        <end position="534"/>
    </location>
</feature>
<evidence type="ECO:0000256" key="8">
    <source>
        <dbReference type="ARBA" id="ARBA00041832"/>
    </source>
</evidence>
<feature type="region of interest" description="Disordered" evidence="11">
    <location>
        <begin position="764"/>
        <end position="786"/>
    </location>
</feature>
<dbReference type="PANTHER" id="PTHR11085:SF1">
    <property type="entry name" value="NAD-DEPENDENT PROTEIN DEACETYLASE SIRTUIN-7"/>
    <property type="match status" value="1"/>
</dbReference>
<keyword evidence="5" id="KW-0862">Zinc</keyword>
<evidence type="ECO:0000256" key="7">
    <source>
        <dbReference type="ARBA" id="ARBA00038170"/>
    </source>
</evidence>
<dbReference type="GO" id="GO:0061697">
    <property type="term" value="F:protein-glutaryllysine deglutarylase activity"/>
    <property type="evidence" value="ECO:0000318"/>
    <property type="project" value="GO_Central"/>
</dbReference>
<dbReference type="InterPro" id="IPR050134">
    <property type="entry name" value="NAD-dep_sirtuin_deacylases"/>
</dbReference>
<dbReference type="OrthoDB" id="2919105at2759"/>
<dbReference type="GO" id="GO:0140861">
    <property type="term" value="P:DNA repair-dependent chromatin remodeling"/>
    <property type="evidence" value="ECO:0000318"/>
    <property type="project" value="GO_Central"/>
</dbReference>
<evidence type="ECO:0000256" key="4">
    <source>
        <dbReference type="ARBA" id="ARBA00022723"/>
    </source>
</evidence>
<evidence type="ECO:0000256" key="9">
    <source>
        <dbReference type="ARBA" id="ARBA00043038"/>
    </source>
</evidence>
<dbReference type="GO" id="GO:0036055">
    <property type="term" value="F:protein-succinyllysine desuccinylase activity"/>
    <property type="evidence" value="ECO:0000318"/>
    <property type="project" value="GO_Central"/>
</dbReference>
<protein>
    <recommendedName>
        <fullName evidence="9">Regulatory protein SIR2 homolog 7</fullName>
    </recommendedName>
    <alternativeName>
        <fullName evidence="8">SIR2-like protein 7</fullName>
    </alternativeName>
</protein>
<comment type="caution">
    <text evidence="10">Lacks conserved residue(s) required for the propagation of feature annotation.</text>
</comment>
<dbReference type="Proteomes" id="UP000005239">
    <property type="component" value="Unassembled WGS sequence"/>
</dbReference>
<keyword evidence="6" id="KW-0520">NAD</keyword>
<feature type="compositionally biased region" description="Acidic residues" evidence="11">
    <location>
        <begin position="510"/>
        <end position="520"/>
    </location>
</feature>
<comment type="cofactor">
    <cofactor evidence="1">
        <name>Zn(2+)</name>
        <dbReference type="ChEBI" id="CHEBI:29105"/>
    </cofactor>
</comment>
<dbReference type="InterPro" id="IPR003000">
    <property type="entry name" value="Sirtuin"/>
</dbReference>
<dbReference type="GO" id="GO:0046872">
    <property type="term" value="F:metal ion binding"/>
    <property type="evidence" value="ECO:0007669"/>
    <property type="project" value="UniProtKB-KW"/>
</dbReference>
<dbReference type="PANTHER" id="PTHR11085">
    <property type="entry name" value="NAD-DEPENDENT PROTEIN DEACYLASE SIRTUIN-5, MITOCHONDRIAL-RELATED"/>
    <property type="match status" value="1"/>
</dbReference>
<evidence type="ECO:0000313" key="13">
    <source>
        <dbReference type="Proteomes" id="UP000005239"/>
    </source>
</evidence>
<dbReference type="Gene3D" id="3.40.50.1220">
    <property type="entry name" value="TPP-binding domain"/>
    <property type="match status" value="1"/>
</dbReference>
<dbReference type="GO" id="GO:0097372">
    <property type="term" value="F:histone H3K18 deacetylase activity, NAD-dependent"/>
    <property type="evidence" value="ECO:0000318"/>
    <property type="project" value="GO_Central"/>
</dbReference>
<reference evidence="13" key="1">
    <citation type="journal article" date="2008" name="Nat. Genet.">
        <title>The Pristionchus pacificus genome provides a unique perspective on nematode lifestyle and parasitism.</title>
        <authorList>
            <person name="Dieterich C."/>
            <person name="Clifton S.W."/>
            <person name="Schuster L.N."/>
            <person name="Chinwalla A."/>
            <person name="Delehaunty K."/>
            <person name="Dinkelacker I."/>
            <person name="Fulton L."/>
            <person name="Fulton R."/>
            <person name="Godfrey J."/>
            <person name="Minx P."/>
            <person name="Mitreva M."/>
            <person name="Roeseler W."/>
            <person name="Tian H."/>
            <person name="Witte H."/>
            <person name="Yang S.P."/>
            <person name="Wilson R.K."/>
            <person name="Sommer R.J."/>
        </authorList>
    </citation>
    <scope>NUCLEOTIDE SEQUENCE [LARGE SCALE GENOMIC DNA]</scope>
    <source>
        <strain evidence="13">PS312</strain>
    </source>
</reference>
<evidence type="ECO:0000313" key="12">
    <source>
        <dbReference type="EnsemblMetazoa" id="PPA34358.1"/>
    </source>
</evidence>
<evidence type="ECO:0000256" key="10">
    <source>
        <dbReference type="PROSITE-ProRule" id="PRU00236"/>
    </source>
</evidence>